<evidence type="ECO:0000313" key="3">
    <source>
        <dbReference type="Proteomes" id="UP000184363"/>
    </source>
</evidence>
<name>A0A1M7AI54_PSETH</name>
<evidence type="ECO:0000313" key="2">
    <source>
        <dbReference type="EMBL" id="SHL42441.1"/>
    </source>
</evidence>
<protein>
    <submittedName>
        <fullName evidence="2">Uncharacterized protein</fullName>
    </submittedName>
</protein>
<feature type="compositionally biased region" description="Basic and acidic residues" evidence="1">
    <location>
        <begin position="103"/>
        <end position="114"/>
    </location>
</feature>
<dbReference type="AlphaFoldDB" id="A0A1M7AI54"/>
<feature type="compositionally biased region" description="Low complexity" evidence="1">
    <location>
        <begin position="166"/>
        <end position="182"/>
    </location>
</feature>
<organism evidence="2 3">
    <name type="scientific">Pseudonocardia thermophila</name>
    <dbReference type="NCBI Taxonomy" id="1848"/>
    <lineage>
        <taxon>Bacteria</taxon>
        <taxon>Bacillati</taxon>
        <taxon>Actinomycetota</taxon>
        <taxon>Actinomycetes</taxon>
        <taxon>Pseudonocardiales</taxon>
        <taxon>Pseudonocardiaceae</taxon>
        <taxon>Pseudonocardia</taxon>
    </lineage>
</organism>
<dbReference type="Proteomes" id="UP000184363">
    <property type="component" value="Unassembled WGS sequence"/>
</dbReference>
<proteinExistence type="predicted"/>
<dbReference type="STRING" id="1848.SAMN05443637_12822"/>
<evidence type="ECO:0000256" key="1">
    <source>
        <dbReference type="SAM" id="MobiDB-lite"/>
    </source>
</evidence>
<accession>A0A1M7AI54</accession>
<feature type="compositionally biased region" description="Polar residues" evidence="1">
    <location>
        <begin position="523"/>
        <end position="532"/>
    </location>
</feature>
<feature type="compositionally biased region" description="Basic and acidic residues" evidence="1">
    <location>
        <begin position="12"/>
        <end position="26"/>
    </location>
</feature>
<feature type="compositionally biased region" description="Basic and acidic residues" evidence="1">
    <location>
        <begin position="503"/>
        <end position="522"/>
    </location>
</feature>
<feature type="compositionally biased region" description="Low complexity" evidence="1">
    <location>
        <begin position="458"/>
        <end position="467"/>
    </location>
</feature>
<feature type="compositionally biased region" description="Basic and acidic residues" evidence="1">
    <location>
        <begin position="69"/>
        <end position="78"/>
    </location>
</feature>
<feature type="compositionally biased region" description="Low complexity" evidence="1">
    <location>
        <begin position="119"/>
        <end position="130"/>
    </location>
</feature>
<keyword evidence="3" id="KW-1185">Reference proteome</keyword>
<reference evidence="2 3" key="1">
    <citation type="submission" date="2016-11" db="EMBL/GenBank/DDBJ databases">
        <authorList>
            <person name="Jaros S."/>
            <person name="Januszkiewicz K."/>
            <person name="Wedrychowicz H."/>
        </authorList>
    </citation>
    <scope>NUCLEOTIDE SEQUENCE [LARGE SCALE GENOMIC DNA]</scope>
    <source>
        <strain evidence="2 3">DSM 43832</strain>
    </source>
</reference>
<feature type="compositionally biased region" description="Low complexity" evidence="1">
    <location>
        <begin position="415"/>
        <end position="447"/>
    </location>
</feature>
<feature type="compositionally biased region" description="Low complexity" evidence="1">
    <location>
        <begin position="229"/>
        <end position="240"/>
    </location>
</feature>
<feature type="region of interest" description="Disordered" evidence="1">
    <location>
        <begin position="1"/>
        <end position="532"/>
    </location>
</feature>
<feature type="compositionally biased region" description="Basic residues" evidence="1">
    <location>
        <begin position="203"/>
        <end position="228"/>
    </location>
</feature>
<sequence>MTTPLRTVRQHRRDDPMRASRDEPARHRPTTGAAPVKPAPHHHADDDPAAPPARTARCRRGATAAYGRPRHDAQERRAPTPAACSRAPHTPGTGRQHPAGAPRRSDAPAPDPRRRAARTPRPTIPAAASIQPPTPDNASQEPHPLPRTTAHHTRITPIPAGRVRLPRPTTSTAPPASLVRVAPRVHRRRHHTGGDRQQQRPGGHVHRSGHHERDHRRPRTRRHHRLRRAAAIEAAISARDAGVHTSPHPRSGDSGGGSDASDDQITSPSTTSGRTATSVTTPSASPHRPAAGTDGRCWSSARAARPTSWQPCWSCPSARDHRPCPASATPPAGGTGAPRRRSSRAAERSGTRRSAARSWCSEAPPYRPVGHHPRDPRFPGDSQPQHPDAAEVVQPVAWPPDRPPRTAASPPPTAPARSPTARPRSWSAPRAAPGSRAPRTRSAATADAADDDAEETSALPAPARADPTPTPRICSSRHLRGDSSDDGTEETGRPERLDEETEQQQRRNDLGLHRATRREGDRSGQQSPAALL</sequence>
<feature type="compositionally biased region" description="Low complexity" evidence="1">
    <location>
        <begin position="269"/>
        <end position="286"/>
    </location>
</feature>
<dbReference type="EMBL" id="FRAP01000028">
    <property type="protein sequence ID" value="SHL42441.1"/>
    <property type="molecule type" value="Genomic_DNA"/>
</dbReference>
<gene>
    <name evidence="2" type="ORF">SAMN05443637_12822</name>
</gene>